<name>A0A1H7FMZ1_9SPHI</name>
<accession>A0A1H7FMZ1</accession>
<dbReference type="EMBL" id="FNZR01000001">
    <property type="protein sequence ID" value="SEK27338.1"/>
    <property type="molecule type" value="Genomic_DNA"/>
</dbReference>
<dbReference type="STRING" id="332977.SAMN05421740_101408"/>
<reference evidence="2" key="1">
    <citation type="submission" date="2016-10" db="EMBL/GenBank/DDBJ databases">
        <authorList>
            <person name="Varghese N."/>
            <person name="Submissions S."/>
        </authorList>
    </citation>
    <scope>NUCLEOTIDE SEQUENCE [LARGE SCALE GENOMIC DNA]</scope>
    <source>
        <strain evidence="2">Jip14</strain>
    </source>
</reference>
<dbReference type="AlphaFoldDB" id="A0A1H7FMZ1"/>
<dbReference type="Proteomes" id="UP000198916">
    <property type="component" value="Unassembled WGS sequence"/>
</dbReference>
<gene>
    <name evidence="1" type="ORF">SAMN05421740_101408</name>
</gene>
<dbReference type="OrthoDB" id="796750at2"/>
<dbReference type="RefSeq" id="WP_090602364.1">
    <property type="nucleotide sequence ID" value="NZ_FNZR01000001.1"/>
</dbReference>
<proteinExistence type="predicted"/>
<evidence type="ECO:0000313" key="1">
    <source>
        <dbReference type="EMBL" id="SEK27338.1"/>
    </source>
</evidence>
<organism evidence="1 2">
    <name type="scientific">Parapedobacter koreensis</name>
    <dbReference type="NCBI Taxonomy" id="332977"/>
    <lineage>
        <taxon>Bacteria</taxon>
        <taxon>Pseudomonadati</taxon>
        <taxon>Bacteroidota</taxon>
        <taxon>Sphingobacteriia</taxon>
        <taxon>Sphingobacteriales</taxon>
        <taxon>Sphingobacteriaceae</taxon>
        <taxon>Parapedobacter</taxon>
    </lineage>
</organism>
<keyword evidence="2" id="KW-1185">Reference proteome</keyword>
<sequence>MENFIDRELIVRIRHSDEEAFYLFCNRHWKSLYIPLLMETGNKDKAFERVKGLFAEVWDKRRQLPDMKTTVEEYIVAHGLGKQHKGNIGWNILHIIDEVTLHVKKLSGLLGVLLNDKHLRYK</sequence>
<protein>
    <submittedName>
        <fullName evidence="1">Uncharacterized protein</fullName>
    </submittedName>
</protein>
<evidence type="ECO:0000313" key="2">
    <source>
        <dbReference type="Proteomes" id="UP000198916"/>
    </source>
</evidence>
<dbReference type="Gene3D" id="1.10.1740.10">
    <property type="match status" value="1"/>
</dbReference>